<dbReference type="InterPro" id="IPR017871">
    <property type="entry name" value="ABC_transporter-like_CS"/>
</dbReference>
<keyword evidence="5" id="KW-0997">Cell inner membrane</keyword>
<dbReference type="CDD" id="cd03257">
    <property type="entry name" value="ABC_NikE_OppD_transporters"/>
    <property type="match status" value="1"/>
</dbReference>
<evidence type="ECO:0000259" key="10">
    <source>
        <dbReference type="PROSITE" id="PS50893"/>
    </source>
</evidence>
<evidence type="ECO:0000256" key="8">
    <source>
        <dbReference type="ARBA" id="ARBA00022967"/>
    </source>
</evidence>
<dbReference type="GO" id="GO:0005524">
    <property type="term" value="F:ATP binding"/>
    <property type="evidence" value="ECO:0007669"/>
    <property type="project" value="UniProtKB-KW"/>
</dbReference>
<organism evidence="11 12">
    <name type="scientific">Acetitomaculum ruminis DSM 5522</name>
    <dbReference type="NCBI Taxonomy" id="1120918"/>
    <lineage>
        <taxon>Bacteria</taxon>
        <taxon>Bacillati</taxon>
        <taxon>Bacillota</taxon>
        <taxon>Clostridia</taxon>
        <taxon>Lachnospirales</taxon>
        <taxon>Lachnospiraceae</taxon>
        <taxon>Acetitomaculum</taxon>
    </lineage>
</organism>
<dbReference type="InterPro" id="IPR050388">
    <property type="entry name" value="ABC_Ni/Peptide_Import"/>
</dbReference>
<dbReference type="EMBL" id="FOJY01000004">
    <property type="protein sequence ID" value="SFA89981.1"/>
    <property type="molecule type" value="Genomic_DNA"/>
</dbReference>
<dbReference type="PROSITE" id="PS00211">
    <property type="entry name" value="ABC_TRANSPORTER_1"/>
    <property type="match status" value="1"/>
</dbReference>
<dbReference type="GO" id="GO:0005886">
    <property type="term" value="C:plasma membrane"/>
    <property type="evidence" value="ECO:0007669"/>
    <property type="project" value="UniProtKB-SubCell"/>
</dbReference>
<dbReference type="AlphaFoldDB" id="A0A1I0WMX9"/>
<keyword evidence="4" id="KW-1003">Cell membrane</keyword>
<dbReference type="Proteomes" id="UP000198838">
    <property type="component" value="Unassembled WGS sequence"/>
</dbReference>
<sequence>MDSQQKKDRPKKIVVKNLSIDFDCEQGKIHAVKNVSFEILKGSITALVGESGSGKSVTSMSLMGLLDSNGKVTGGNVFWEKNDLLKMKPKKRMALNGNLFGMIFQDPMTSLDPLFSIETQMVEGIRYHSRCSKKEAYEKAVKNLFDMGFDEPEKLMKKRPFELSGGMCQRVMIAMMIALEPQFLIADEPTTALDVTVQKQILKKIYRICHEKNVGVLFITHDLGVVGEIADKVYIMQKGEIVDKGNAFDIFDRPNHSYTKKLIASIIN</sequence>
<dbReference type="Gene3D" id="3.40.50.300">
    <property type="entry name" value="P-loop containing nucleotide triphosphate hydrolases"/>
    <property type="match status" value="1"/>
</dbReference>
<dbReference type="OrthoDB" id="9806285at2"/>
<dbReference type="GO" id="GO:0016887">
    <property type="term" value="F:ATP hydrolysis activity"/>
    <property type="evidence" value="ECO:0007669"/>
    <property type="project" value="InterPro"/>
</dbReference>
<evidence type="ECO:0000256" key="5">
    <source>
        <dbReference type="ARBA" id="ARBA00022519"/>
    </source>
</evidence>
<keyword evidence="8" id="KW-1278">Translocase</keyword>
<dbReference type="RefSeq" id="WP_092870951.1">
    <property type="nucleotide sequence ID" value="NZ_FOJY01000004.1"/>
</dbReference>
<dbReference type="SUPFAM" id="SSF52540">
    <property type="entry name" value="P-loop containing nucleoside triphosphate hydrolases"/>
    <property type="match status" value="1"/>
</dbReference>
<evidence type="ECO:0000313" key="11">
    <source>
        <dbReference type="EMBL" id="SFA89981.1"/>
    </source>
</evidence>
<protein>
    <submittedName>
        <fullName evidence="11">Peptide/nickel transport system ATP-binding protein/oligopeptide transport system ATP-binding protein</fullName>
    </submittedName>
</protein>
<reference evidence="11 12" key="1">
    <citation type="submission" date="2016-10" db="EMBL/GenBank/DDBJ databases">
        <authorList>
            <person name="de Groot N.N."/>
        </authorList>
    </citation>
    <scope>NUCLEOTIDE SEQUENCE [LARGE SCALE GENOMIC DNA]</scope>
    <source>
        <strain evidence="11 12">DSM 5522</strain>
    </source>
</reference>
<keyword evidence="6" id="KW-0547">Nucleotide-binding</keyword>
<evidence type="ECO:0000256" key="9">
    <source>
        <dbReference type="ARBA" id="ARBA00023136"/>
    </source>
</evidence>
<evidence type="ECO:0000256" key="7">
    <source>
        <dbReference type="ARBA" id="ARBA00022840"/>
    </source>
</evidence>
<keyword evidence="9" id="KW-0472">Membrane</keyword>
<evidence type="ECO:0000256" key="6">
    <source>
        <dbReference type="ARBA" id="ARBA00022741"/>
    </source>
</evidence>
<keyword evidence="3" id="KW-0813">Transport</keyword>
<keyword evidence="12" id="KW-1185">Reference proteome</keyword>
<name>A0A1I0WMX9_9FIRM</name>
<dbReference type="InterPro" id="IPR027417">
    <property type="entry name" value="P-loop_NTPase"/>
</dbReference>
<dbReference type="STRING" id="1120918.SAMN05216249_104166"/>
<dbReference type="FunFam" id="3.40.50.300:FF:000016">
    <property type="entry name" value="Oligopeptide ABC transporter ATP-binding component"/>
    <property type="match status" value="1"/>
</dbReference>
<keyword evidence="7 11" id="KW-0067">ATP-binding</keyword>
<comment type="similarity">
    <text evidence="2">Belongs to the ABC transporter superfamily.</text>
</comment>
<accession>A0A1I0WMX9</accession>
<dbReference type="InterPro" id="IPR003439">
    <property type="entry name" value="ABC_transporter-like_ATP-bd"/>
</dbReference>
<dbReference type="InterPro" id="IPR003593">
    <property type="entry name" value="AAA+_ATPase"/>
</dbReference>
<evidence type="ECO:0000256" key="1">
    <source>
        <dbReference type="ARBA" id="ARBA00004202"/>
    </source>
</evidence>
<evidence type="ECO:0000256" key="2">
    <source>
        <dbReference type="ARBA" id="ARBA00005417"/>
    </source>
</evidence>
<dbReference type="Pfam" id="PF00005">
    <property type="entry name" value="ABC_tran"/>
    <property type="match status" value="1"/>
</dbReference>
<dbReference type="PANTHER" id="PTHR43297">
    <property type="entry name" value="OLIGOPEPTIDE TRANSPORT ATP-BINDING PROTEIN APPD"/>
    <property type="match status" value="1"/>
</dbReference>
<feature type="domain" description="ABC transporter" evidence="10">
    <location>
        <begin position="15"/>
        <end position="263"/>
    </location>
</feature>
<evidence type="ECO:0000256" key="3">
    <source>
        <dbReference type="ARBA" id="ARBA00022448"/>
    </source>
</evidence>
<dbReference type="SMART" id="SM00382">
    <property type="entry name" value="AAA"/>
    <property type="match status" value="1"/>
</dbReference>
<gene>
    <name evidence="11" type="ORF">SAMN05216249_104166</name>
</gene>
<comment type="subcellular location">
    <subcellularLocation>
        <location evidence="1">Cell membrane</location>
        <topology evidence="1">Peripheral membrane protein</topology>
    </subcellularLocation>
</comment>
<dbReference type="PROSITE" id="PS50893">
    <property type="entry name" value="ABC_TRANSPORTER_2"/>
    <property type="match status" value="1"/>
</dbReference>
<evidence type="ECO:0000256" key="4">
    <source>
        <dbReference type="ARBA" id="ARBA00022475"/>
    </source>
</evidence>
<dbReference type="PANTHER" id="PTHR43297:SF14">
    <property type="entry name" value="ATPASE AAA-TYPE CORE DOMAIN-CONTAINING PROTEIN"/>
    <property type="match status" value="1"/>
</dbReference>
<evidence type="ECO:0000313" key="12">
    <source>
        <dbReference type="Proteomes" id="UP000198838"/>
    </source>
</evidence>
<proteinExistence type="inferred from homology"/>